<keyword evidence="2" id="KW-1185">Reference proteome</keyword>
<evidence type="ECO:0000313" key="2">
    <source>
        <dbReference type="Proteomes" id="UP001153678"/>
    </source>
</evidence>
<dbReference type="Gene3D" id="3.90.640.10">
    <property type="entry name" value="Actin, Chain A, domain 4"/>
    <property type="match status" value="1"/>
</dbReference>
<name>A0A9W4SC26_9GLOM</name>
<dbReference type="SUPFAM" id="SSF53067">
    <property type="entry name" value="Actin-like ATPase domain"/>
    <property type="match status" value="2"/>
</dbReference>
<evidence type="ECO:0000313" key="1">
    <source>
        <dbReference type="EMBL" id="CAI2163392.1"/>
    </source>
</evidence>
<dbReference type="AlphaFoldDB" id="A0A9W4SC26"/>
<dbReference type="EMBL" id="CAMKVN010000088">
    <property type="protein sequence ID" value="CAI2163392.1"/>
    <property type="molecule type" value="Genomic_DNA"/>
</dbReference>
<gene>
    <name evidence="1" type="ORF">FWILDA_LOCUS1044</name>
</gene>
<dbReference type="OrthoDB" id="2963168at2759"/>
<comment type="caution">
    <text evidence="1">The sequence shown here is derived from an EMBL/GenBank/DDBJ whole genome shotgun (WGS) entry which is preliminary data.</text>
</comment>
<dbReference type="PANTHER" id="PTHR14187">
    <property type="entry name" value="ALPHA KINASE/ELONGATION FACTOR 2 KINASE"/>
    <property type="match status" value="1"/>
</dbReference>
<dbReference type="PANTHER" id="PTHR14187:SF5">
    <property type="entry name" value="HEAT SHOCK 70 KDA PROTEIN 12A"/>
    <property type="match status" value="1"/>
</dbReference>
<organism evidence="1 2">
    <name type="scientific">Funneliformis geosporum</name>
    <dbReference type="NCBI Taxonomy" id="1117311"/>
    <lineage>
        <taxon>Eukaryota</taxon>
        <taxon>Fungi</taxon>
        <taxon>Fungi incertae sedis</taxon>
        <taxon>Mucoromycota</taxon>
        <taxon>Glomeromycotina</taxon>
        <taxon>Glomeromycetes</taxon>
        <taxon>Glomerales</taxon>
        <taxon>Glomeraceae</taxon>
        <taxon>Funneliformis</taxon>
    </lineage>
</organism>
<protein>
    <submittedName>
        <fullName evidence="1">18161_t:CDS:1</fullName>
    </submittedName>
</protein>
<sequence length="544" mass="62523">MPSQDIRVVVAIDFGTTYSGFAYAHVVKPETIINDVWPRHIGQIKTNTVLQYDDKFQNVESWGFAALAKKPKRKEKNSSTKPVELFKLHLGDMPQSEKPYLPPNLDYLKAITDFFEAMETVTTRWPGLDFMTQVLFVLSVPAEFSEESKRIMRNCVYNANLISRRYSSRLQFTTEPEAAALYCMEVISENFDEFIEKTFLIVDCGGGTVDLTTRKLLSKSELGEVTVRSGDFCGGNYVDQEFINFLKTKVGTSAIDLLKENLYGQYQYLVHEFCKNVKFPFTGNIEEFETYELDIEQICPAMIQYITGPERDTMKDMEWIIEIDFEDVKNMFDKVIARIIGLIRGQLYGDKSCSTIFLVGGFSESKYLQRRIKQEFQGVKHISVPRQPIAAVMRGAVKYGINRGHIKNRVLKYNYGMNGLRTCEARDPANKMRLSGLVLYFKILAKKGTVMGLNETFSESCMPENSDQATMRFQILISKDDDVKYCEEESVKKLGEFVVELPNTHLEKPKQVDFELCFAEMEIKAYARNKYNNTEYNITCDLEF</sequence>
<dbReference type="Gene3D" id="3.30.420.40">
    <property type="match status" value="2"/>
</dbReference>
<reference evidence="1" key="1">
    <citation type="submission" date="2022-08" db="EMBL/GenBank/DDBJ databases">
        <authorList>
            <person name="Kallberg Y."/>
            <person name="Tangrot J."/>
            <person name="Rosling A."/>
        </authorList>
    </citation>
    <scope>NUCLEOTIDE SEQUENCE</scope>
    <source>
        <strain evidence="1">Wild A</strain>
    </source>
</reference>
<dbReference type="Proteomes" id="UP001153678">
    <property type="component" value="Unassembled WGS sequence"/>
</dbReference>
<dbReference type="InterPro" id="IPR043129">
    <property type="entry name" value="ATPase_NBD"/>
</dbReference>
<proteinExistence type="predicted"/>
<dbReference type="CDD" id="cd10229">
    <property type="entry name" value="ASKHA_NBD_HSP70_HSPA12"/>
    <property type="match status" value="1"/>
</dbReference>
<accession>A0A9W4SC26</accession>